<evidence type="ECO:0000256" key="2">
    <source>
        <dbReference type="ARBA" id="ARBA00011974"/>
    </source>
</evidence>
<dbReference type="EMBL" id="DLUI01000025">
    <property type="protein sequence ID" value="DAB39276.1"/>
    <property type="molecule type" value="Genomic_DNA"/>
</dbReference>
<keyword evidence="3" id="KW-0028">Amino-acid biosynthesis</keyword>
<dbReference type="GO" id="GO:0008782">
    <property type="term" value="F:adenosylhomocysteine nucleosidase activity"/>
    <property type="evidence" value="ECO:0007669"/>
    <property type="project" value="UniProtKB-EC"/>
</dbReference>
<organism evidence="7 8">
    <name type="scientific">Sulfuricurvum kujiense</name>
    <dbReference type="NCBI Taxonomy" id="148813"/>
    <lineage>
        <taxon>Bacteria</taxon>
        <taxon>Pseudomonadati</taxon>
        <taxon>Campylobacterota</taxon>
        <taxon>Epsilonproteobacteria</taxon>
        <taxon>Campylobacterales</taxon>
        <taxon>Sulfurimonadaceae</taxon>
        <taxon>Sulfuricurvum</taxon>
    </lineage>
</organism>
<dbReference type="GO" id="GO:0009164">
    <property type="term" value="P:nucleoside catabolic process"/>
    <property type="evidence" value="ECO:0007669"/>
    <property type="project" value="InterPro"/>
</dbReference>
<dbReference type="InterPro" id="IPR000845">
    <property type="entry name" value="Nucleoside_phosphorylase_d"/>
</dbReference>
<feature type="domain" description="Nucleoside phosphorylase" evidence="6">
    <location>
        <begin position="2"/>
        <end position="225"/>
    </location>
</feature>
<evidence type="ECO:0000256" key="4">
    <source>
        <dbReference type="ARBA" id="ARBA00022801"/>
    </source>
</evidence>
<dbReference type="GO" id="GO:0019284">
    <property type="term" value="P:L-methionine salvage from S-adenosylmethionine"/>
    <property type="evidence" value="ECO:0007669"/>
    <property type="project" value="TreeGrafter"/>
</dbReference>
<keyword evidence="5" id="KW-0486">Methionine biosynthesis</keyword>
<dbReference type="NCBIfam" id="NF004079">
    <property type="entry name" value="PRK05584.1"/>
    <property type="match status" value="1"/>
</dbReference>
<evidence type="ECO:0000256" key="3">
    <source>
        <dbReference type="ARBA" id="ARBA00022605"/>
    </source>
</evidence>
<sequence>MKIAIMGAMREEIEPILAALGDYTSEEHAGNIFYSAHYAGHELVIAYSKIGKVFSAITASVMLERYDAKALLFSGVAGGISKDLKIGDLIMASALCQHDVDITAFGHPDGFIPESSVMIESDDDMRSLASEIAIDMGVELYEGIIATGDQFVASAERKAWIEKTFNADALEMEGASVACVCHNFGVPFFVLRAISDTADGEAGMDFDAFLQSSAQVSAKFILEMVKRIGD</sequence>
<evidence type="ECO:0000313" key="7">
    <source>
        <dbReference type="EMBL" id="DAB39276.1"/>
    </source>
</evidence>
<dbReference type="Pfam" id="PF01048">
    <property type="entry name" value="PNP_UDP_1"/>
    <property type="match status" value="1"/>
</dbReference>
<accession>A0A2D3WLT9</accession>
<dbReference type="UniPathway" id="UPA00904">
    <property type="reaction ID" value="UER00871"/>
</dbReference>
<comment type="caution">
    <text evidence="7">The sequence shown here is derived from an EMBL/GenBank/DDBJ whole genome shotgun (WGS) entry which is preliminary data.</text>
</comment>
<proteinExistence type="predicted"/>
<dbReference type="Gene3D" id="3.40.50.1580">
    <property type="entry name" value="Nucleoside phosphorylase domain"/>
    <property type="match status" value="1"/>
</dbReference>
<dbReference type="GO" id="GO:0008930">
    <property type="term" value="F:methylthioadenosine nucleosidase activity"/>
    <property type="evidence" value="ECO:0007669"/>
    <property type="project" value="InterPro"/>
</dbReference>
<evidence type="ECO:0000259" key="6">
    <source>
        <dbReference type="Pfam" id="PF01048"/>
    </source>
</evidence>
<dbReference type="SUPFAM" id="SSF53167">
    <property type="entry name" value="Purine and uridine phosphorylases"/>
    <property type="match status" value="1"/>
</dbReference>
<dbReference type="CDD" id="cd09008">
    <property type="entry name" value="MTAN"/>
    <property type="match status" value="1"/>
</dbReference>
<evidence type="ECO:0000256" key="5">
    <source>
        <dbReference type="ARBA" id="ARBA00023167"/>
    </source>
</evidence>
<gene>
    <name evidence="7" type="ORF">CFH83_01505</name>
</gene>
<dbReference type="PANTHER" id="PTHR46832:SF1">
    <property type="entry name" value="5'-METHYLTHIOADENOSINE_S-ADENOSYLHOMOCYSTEINE NUCLEOSIDASE"/>
    <property type="match status" value="1"/>
</dbReference>
<comment type="pathway">
    <text evidence="1">Amino-acid biosynthesis; L-methionine biosynthesis via salvage pathway; S-methyl-5-thio-alpha-D-ribose 1-phosphate from S-methyl-5'-thioadenosine (hydrolase route): step 1/2.</text>
</comment>
<evidence type="ECO:0000313" key="8">
    <source>
        <dbReference type="Proteomes" id="UP000228859"/>
    </source>
</evidence>
<keyword evidence="4" id="KW-0378">Hydrolase</keyword>
<dbReference type="PANTHER" id="PTHR46832">
    <property type="entry name" value="5'-METHYLTHIOADENOSINE/S-ADENOSYLHOMOCYSTEINE NUCLEOSIDASE"/>
    <property type="match status" value="1"/>
</dbReference>
<dbReference type="NCBIfam" id="TIGR01704">
    <property type="entry name" value="MTA_SAH-Nsdase"/>
    <property type="match status" value="1"/>
</dbReference>
<dbReference type="RefSeq" id="WP_294893336.1">
    <property type="nucleotide sequence ID" value="NZ_DLUI01000025.1"/>
</dbReference>
<dbReference type="AlphaFoldDB" id="A0A2D3WLT9"/>
<dbReference type="EC" id="3.2.2.9" evidence="2"/>
<reference evidence="7 8" key="1">
    <citation type="journal article" date="2017" name="Front. Microbiol.">
        <title>Comparative Genomic Analysis of the Class Epsilonproteobacteria and Proposed Reclassification to Epsilonbacteraeota (phyl. nov.).</title>
        <authorList>
            <person name="Waite D.W."/>
            <person name="Vanwonterghem I."/>
            <person name="Rinke C."/>
            <person name="Parks D.H."/>
            <person name="Zhang Y."/>
            <person name="Takai K."/>
            <person name="Sievert S.M."/>
            <person name="Simon J."/>
            <person name="Campbell B.J."/>
            <person name="Hanson T.E."/>
            <person name="Woyke T."/>
            <person name="Klotz M.G."/>
            <person name="Hugenholtz P."/>
        </authorList>
    </citation>
    <scope>NUCLEOTIDE SEQUENCE [LARGE SCALE GENOMIC DNA]</scope>
    <source>
        <strain evidence="7">UBA12443</strain>
    </source>
</reference>
<name>A0A2D3WLT9_9BACT</name>
<dbReference type="GO" id="GO:0019509">
    <property type="term" value="P:L-methionine salvage from methylthioadenosine"/>
    <property type="evidence" value="ECO:0007669"/>
    <property type="project" value="UniProtKB-UniPathway"/>
</dbReference>
<dbReference type="Proteomes" id="UP000228859">
    <property type="component" value="Unassembled WGS sequence"/>
</dbReference>
<dbReference type="GO" id="GO:0005829">
    <property type="term" value="C:cytosol"/>
    <property type="evidence" value="ECO:0007669"/>
    <property type="project" value="TreeGrafter"/>
</dbReference>
<dbReference type="InterPro" id="IPR010049">
    <property type="entry name" value="MTA_SAH_Nsdase"/>
</dbReference>
<protein>
    <recommendedName>
        <fullName evidence="2">adenosylhomocysteine nucleosidase</fullName>
        <ecNumber evidence="2">3.2.2.9</ecNumber>
    </recommendedName>
</protein>
<dbReference type="InterPro" id="IPR035994">
    <property type="entry name" value="Nucleoside_phosphorylase_sf"/>
</dbReference>
<evidence type="ECO:0000256" key="1">
    <source>
        <dbReference type="ARBA" id="ARBA00004945"/>
    </source>
</evidence>